<dbReference type="SMART" id="SM00361">
    <property type="entry name" value="RRM_1"/>
    <property type="match status" value="1"/>
</dbReference>
<reference evidence="10 11" key="1">
    <citation type="submission" date="2024-01" db="EMBL/GenBank/DDBJ databases">
        <authorList>
            <consortium name="Genoscope - CEA"/>
            <person name="William W."/>
        </authorList>
    </citation>
    <scope>NUCLEOTIDE SEQUENCE [LARGE SCALE GENOMIC DNA]</scope>
    <source>
        <strain evidence="10 11">29B2s-10</strain>
    </source>
</reference>
<dbReference type="Pfam" id="PF00642">
    <property type="entry name" value="zf-CCCH"/>
    <property type="match status" value="1"/>
</dbReference>
<evidence type="ECO:0000256" key="5">
    <source>
        <dbReference type="PROSITE-ProRule" id="PRU00176"/>
    </source>
</evidence>
<evidence type="ECO:0000256" key="7">
    <source>
        <dbReference type="SAM" id="MobiDB-lite"/>
    </source>
</evidence>
<evidence type="ECO:0000256" key="3">
    <source>
        <dbReference type="ARBA" id="ARBA00022771"/>
    </source>
</evidence>
<feature type="zinc finger region" description="C3H1-type" evidence="6">
    <location>
        <begin position="5"/>
        <end position="33"/>
    </location>
</feature>
<dbReference type="CDD" id="cd12287">
    <property type="entry name" value="RRM_U2AF35_like"/>
    <property type="match status" value="1"/>
</dbReference>
<evidence type="ECO:0000259" key="9">
    <source>
        <dbReference type="PROSITE" id="PS50103"/>
    </source>
</evidence>
<dbReference type="PANTHER" id="PTHR12620">
    <property type="entry name" value="U2 SNRNP AUXILIARY FACTOR, SMALL SUBUNIT"/>
    <property type="match status" value="1"/>
</dbReference>
<feature type="compositionally biased region" description="Basic and acidic residues" evidence="7">
    <location>
        <begin position="193"/>
        <end position="204"/>
    </location>
</feature>
<evidence type="ECO:0000259" key="8">
    <source>
        <dbReference type="PROSITE" id="PS50102"/>
    </source>
</evidence>
<organism evidence="10 11">
    <name type="scientific">[Candida] anglica</name>
    <dbReference type="NCBI Taxonomy" id="148631"/>
    <lineage>
        <taxon>Eukaryota</taxon>
        <taxon>Fungi</taxon>
        <taxon>Dikarya</taxon>
        <taxon>Ascomycota</taxon>
        <taxon>Saccharomycotina</taxon>
        <taxon>Pichiomycetes</taxon>
        <taxon>Debaryomycetaceae</taxon>
        <taxon>Kurtzmaniella</taxon>
    </lineage>
</organism>
<evidence type="ECO:0000313" key="11">
    <source>
        <dbReference type="Proteomes" id="UP001497600"/>
    </source>
</evidence>
<dbReference type="PROSITE" id="PS50102">
    <property type="entry name" value="RRM"/>
    <property type="match status" value="1"/>
</dbReference>
<dbReference type="InterPro" id="IPR000571">
    <property type="entry name" value="Znf_CCCH"/>
</dbReference>
<gene>
    <name evidence="10" type="ORF">CAAN4_G12178</name>
</gene>
<feature type="domain" description="RRM" evidence="8">
    <location>
        <begin position="37"/>
        <end position="135"/>
    </location>
</feature>
<keyword evidence="2" id="KW-0677">Repeat</keyword>
<keyword evidence="1 6" id="KW-0479">Metal-binding</keyword>
<dbReference type="SMART" id="SM00356">
    <property type="entry name" value="ZnF_C3H1"/>
    <property type="match status" value="2"/>
</dbReference>
<dbReference type="InterPro" id="IPR003954">
    <property type="entry name" value="RRM_euk-type"/>
</dbReference>
<keyword evidence="5" id="KW-0694">RNA-binding</keyword>
<proteinExistence type="predicted"/>
<dbReference type="PROSITE" id="PS50103">
    <property type="entry name" value="ZF_C3H1"/>
    <property type="match status" value="2"/>
</dbReference>
<dbReference type="PRINTS" id="PR01848">
    <property type="entry name" value="U2AUXFACTOR"/>
</dbReference>
<dbReference type="InterPro" id="IPR012677">
    <property type="entry name" value="Nucleotide-bd_a/b_plait_sf"/>
</dbReference>
<dbReference type="InterPro" id="IPR009145">
    <property type="entry name" value="U2AF_small"/>
</dbReference>
<evidence type="ECO:0000256" key="1">
    <source>
        <dbReference type="ARBA" id="ARBA00022723"/>
    </source>
</evidence>
<dbReference type="Pfam" id="PF00076">
    <property type="entry name" value="RRM_1"/>
    <property type="match status" value="1"/>
</dbReference>
<protein>
    <recommendedName>
        <fullName evidence="12">Splicing factor U2AF 23 kDa subunit</fullName>
    </recommendedName>
</protein>
<dbReference type="SUPFAM" id="SSF54928">
    <property type="entry name" value="RNA-binding domain, RBD"/>
    <property type="match status" value="1"/>
</dbReference>
<feature type="zinc finger region" description="C3H1-type" evidence="6">
    <location>
        <begin position="137"/>
        <end position="164"/>
    </location>
</feature>
<evidence type="ECO:0000313" key="10">
    <source>
        <dbReference type="EMBL" id="CAK7918201.1"/>
    </source>
</evidence>
<dbReference type="InterPro" id="IPR000504">
    <property type="entry name" value="RRM_dom"/>
</dbReference>
<evidence type="ECO:0000256" key="6">
    <source>
        <dbReference type="PROSITE-ProRule" id="PRU00723"/>
    </source>
</evidence>
<dbReference type="EMBL" id="OZ004259">
    <property type="protein sequence ID" value="CAK7918201.1"/>
    <property type="molecule type" value="Genomic_DNA"/>
</dbReference>
<keyword evidence="4 6" id="KW-0862">Zinc</keyword>
<evidence type="ECO:0000256" key="4">
    <source>
        <dbReference type="ARBA" id="ARBA00022833"/>
    </source>
</evidence>
<dbReference type="Gene3D" id="3.30.70.330">
    <property type="match status" value="1"/>
</dbReference>
<keyword evidence="11" id="KW-1185">Reference proteome</keyword>
<accession>A0ABP0EIB3</accession>
<dbReference type="InterPro" id="IPR035979">
    <property type="entry name" value="RBD_domain_sf"/>
</dbReference>
<evidence type="ECO:0008006" key="12">
    <source>
        <dbReference type="Google" id="ProtNLM"/>
    </source>
</evidence>
<feature type="compositionally biased region" description="Low complexity" evidence="7">
    <location>
        <begin position="205"/>
        <end position="216"/>
    </location>
</feature>
<sequence length="240" mass="27330">MSDYRNDKSTCTFYSKIGACRHGEKCSRAHIKPISSETLLLANLYQNPKLNKNDAEELSAKQIQESFDHFYKDIFLKFASLGHVEALVVCENENNHLNGNVYVKFRSKDAAYNACMELNQSWFGGRPVHSEFSPVESFHEANCRAHETDTCTRGDHCNFMHIRNPNSHLRGILFRAQEKSRIVKALQELKKDEEKEKESAKVEQEQQQQQQSQEQQPPMSSLDTVPTTTSAAAVAALFSK</sequence>
<dbReference type="Proteomes" id="UP001497600">
    <property type="component" value="Chromosome G"/>
</dbReference>
<feature type="domain" description="C3H1-type" evidence="9">
    <location>
        <begin position="5"/>
        <end position="33"/>
    </location>
</feature>
<keyword evidence="3 6" id="KW-0863">Zinc-finger</keyword>
<feature type="region of interest" description="Disordered" evidence="7">
    <location>
        <begin position="193"/>
        <end position="228"/>
    </location>
</feature>
<name>A0ABP0EIB3_9ASCO</name>
<evidence type="ECO:0000256" key="2">
    <source>
        <dbReference type="ARBA" id="ARBA00022737"/>
    </source>
</evidence>
<feature type="domain" description="C3H1-type" evidence="9">
    <location>
        <begin position="137"/>
        <end position="164"/>
    </location>
</feature>